<reference evidence="2" key="1">
    <citation type="submission" date="2011-06" db="EMBL/GenBank/DDBJ databases">
        <authorList>
            <consortium name="US DOE Joint Genome Institute (JGI-PGF)"/>
            <person name="Lucas S."/>
            <person name="Han J."/>
            <person name="Lapidus A."/>
            <person name="Cheng J.-F."/>
            <person name="Goodwin L."/>
            <person name="Pitluck S."/>
            <person name="Peters L."/>
            <person name="Land M.L."/>
            <person name="Hauser L."/>
            <person name="Vogl K."/>
            <person name="Liu Z."/>
            <person name="Overmann J."/>
            <person name="Frigaard N.-U."/>
            <person name="Bryant D.A."/>
            <person name="Woyke T.J."/>
        </authorList>
    </citation>
    <scope>NUCLEOTIDE SEQUENCE [LARGE SCALE GENOMIC DNA]</scope>
    <source>
        <strain evidence="2">970</strain>
    </source>
</reference>
<organism evidence="1 2">
    <name type="scientific">Thiorhodovibrio frisius</name>
    <dbReference type="NCBI Taxonomy" id="631362"/>
    <lineage>
        <taxon>Bacteria</taxon>
        <taxon>Pseudomonadati</taxon>
        <taxon>Pseudomonadota</taxon>
        <taxon>Gammaproteobacteria</taxon>
        <taxon>Chromatiales</taxon>
        <taxon>Chromatiaceae</taxon>
        <taxon>Thiorhodovibrio</taxon>
    </lineage>
</organism>
<gene>
    <name evidence="1" type="ORF">Thi970DRAFT_03416</name>
</gene>
<dbReference type="SUPFAM" id="SSF53335">
    <property type="entry name" value="S-adenosyl-L-methionine-dependent methyltransferases"/>
    <property type="match status" value="1"/>
</dbReference>
<dbReference type="InterPro" id="IPR029063">
    <property type="entry name" value="SAM-dependent_MTases_sf"/>
</dbReference>
<proteinExistence type="predicted"/>
<dbReference type="EMBL" id="JH603170">
    <property type="protein sequence ID" value="EIC19813.1"/>
    <property type="molecule type" value="Genomic_DNA"/>
</dbReference>
<name>H8Z797_9GAMM</name>
<protein>
    <recommendedName>
        <fullName evidence="3">Methylase involved in ubiquinone/menaquinone biosynthesis</fullName>
    </recommendedName>
</protein>
<dbReference type="Gene3D" id="3.40.50.150">
    <property type="entry name" value="Vaccinia Virus protein VP39"/>
    <property type="match status" value="1"/>
</dbReference>
<sequence>MLESFGRRDFRAVLAEWRRVLKPGGLLRLAVPDFAACAKLYHERGLADGLNGLIWGGQRDGMDDHKMIFDEPFLKHELQGLGFGTFGARLELIHSVNPLKPRQAPMPVKADLNLHLSGRIG</sequence>
<dbReference type="HOGENOM" id="CLU_2037001_0_0_6"/>
<keyword evidence="2" id="KW-1185">Reference proteome</keyword>
<dbReference type="Proteomes" id="UP000002964">
    <property type="component" value="Unassembled WGS sequence"/>
</dbReference>
<evidence type="ECO:0000313" key="2">
    <source>
        <dbReference type="Proteomes" id="UP000002964"/>
    </source>
</evidence>
<evidence type="ECO:0000313" key="1">
    <source>
        <dbReference type="EMBL" id="EIC19813.1"/>
    </source>
</evidence>
<dbReference type="AlphaFoldDB" id="H8Z797"/>
<reference evidence="1 2" key="2">
    <citation type="submission" date="2011-11" db="EMBL/GenBank/DDBJ databases">
        <authorList>
            <consortium name="US DOE Joint Genome Institute"/>
            <person name="Lucas S."/>
            <person name="Han J."/>
            <person name="Lapidus A."/>
            <person name="Cheng J.-F."/>
            <person name="Goodwin L."/>
            <person name="Pitluck S."/>
            <person name="Peters L."/>
            <person name="Ovchinnikova G."/>
            <person name="Zhang X."/>
            <person name="Detter J.C."/>
            <person name="Han C."/>
            <person name="Tapia R."/>
            <person name="Land M."/>
            <person name="Hauser L."/>
            <person name="Kyrpides N."/>
            <person name="Ivanova N."/>
            <person name="Pagani I."/>
            <person name="Vogl K."/>
            <person name="Liu Z."/>
            <person name="Overmann J."/>
            <person name="Frigaard N.-U."/>
            <person name="Bryant D."/>
            <person name="Woyke T."/>
        </authorList>
    </citation>
    <scope>NUCLEOTIDE SEQUENCE [LARGE SCALE GENOMIC DNA]</scope>
    <source>
        <strain evidence="1 2">970</strain>
    </source>
</reference>
<dbReference type="STRING" id="631362.Thi970DRAFT_03416"/>
<accession>H8Z797</accession>
<evidence type="ECO:0008006" key="3">
    <source>
        <dbReference type="Google" id="ProtNLM"/>
    </source>
</evidence>